<dbReference type="EC" id="4.2.2.-" evidence="3"/>
<name>A0A3P3WD39_9FLAO</name>
<dbReference type="GO" id="GO:0000270">
    <property type="term" value="P:peptidoglycan metabolic process"/>
    <property type="evidence" value="ECO:0007669"/>
    <property type="project" value="UniProtKB-UniRule"/>
</dbReference>
<keyword evidence="3" id="KW-0472">Membrane</keyword>
<dbReference type="EMBL" id="RQVQ01000006">
    <property type="protein sequence ID" value="RRJ92267.1"/>
    <property type="molecule type" value="Genomic_DNA"/>
</dbReference>
<dbReference type="HAMAP" id="MF_02071">
    <property type="entry name" value="RlpA"/>
    <property type="match status" value="1"/>
</dbReference>
<protein>
    <recommendedName>
        <fullName evidence="3">Probable endolytic peptidoglycan transglycosylase RlpA</fullName>
        <ecNumber evidence="3">4.2.2.-</ecNumber>
    </recommendedName>
</protein>
<evidence type="ECO:0000256" key="3">
    <source>
        <dbReference type="HAMAP-Rule" id="MF_02071"/>
    </source>
</evidence>
<accession>A0A3P3WD39</accession>
<dbReference type="InterPro" id="IPR036908">
    <property type="entry name" value="RlpA-like_sf"/>
</dbReference>
<evidence type="ECO:0000313" key="8">
    <source>
        <dbReference type="Proteomes" id="UP000275719"/>
    </source>
</evidence>
<keyword evidence="3" id="KW-0449">Lipoprotein</keyword>
<dbReference type="CDD" id="cd22268">
    <property type="entry name" value="DPBB_RlpA-like"/>
    <property type="match status" value="1"/>
</dbReference>
<dbReference type="SUPFAM" id="SSF50685">
    <property type="entry name" value="Barwin-like endoglucanases"/>
    <property type="match status" value="1"/>
</dbReference>
<feature type="domain" description="RlpA-like protein double-psi beta-barrel" evidence="6">
    <location>
        <begin position="37"/>
        <end position="122"/>
    </location>
</feature>
<comment type="caution">
    <text evidence="7">The sequence shown here is derived from an EMBL/GenBank/DDBJ whole genome shotgun (WGS) entry which is preliminary data.</text>
</comment>
<keyword evidence="2 3" id="KW-0961">Cell wall biogenesis/degradation</keyword>
<evidence type="ECO:0000259" key="6">
    <source>
        <dbReference type="Pfam" id="PF03330"/>
    </source>
</evidence>
<dbReference type="PROSITE" id="PS51257">
    <property type="entry name" value="PROKAR_LIPOPROTEIN"/>
    <property type="match status" value="1"/>
</dbReference>
<dbReference type="Proteomes" id="UP000275719">
    <property type="component" value="Unassembled WGS sequence"/>
</dbReference>
<dbReference type="RefSeq" id="WP_125017504.1">
    <property type="nucleotide sequence ID" value="NZ_RQVQ01000006.1"/>
</dbReference>
<comment type="function">
    <text evidence="3">Lytic transglycosylase with a strong preference for naked glycan strands that lack stem peptides.</text>
</comment>
<evidence type="ECO:0000256" key="1">
    <source>
        <dbReference type="ARBA" id="ARBA00023239"/>
    </source>
</evidence>
<keyword evidence="8" id="KW-1185">Reference proteome</keyword>
<organism evidence="7 8">
    <name type="scientific">Paenimyroides tangerinum</name>
    <dbReference type="NCBI Taxonomy" id="2488728"/>
    <lineage>
        <taxon>Bacteria</taxon>
        <taxon>Pseudomonadati</taxon>
        <taxon>Bacteroidota</taxon>
        <taxon>Flavobacteriia</taxon>
        <taxon>Flavobacteriales</taxon>
        <taxon>Flavobacteriaceae</taxon>
        <taxon>Paenimyroides</taxon>
    </lineage>
</organism>
<dbReference type="GO" id="GO:0005886">
    <property type="term" value="C:plasma membrane"/>
    <property type="evidence" value="ECO:0007669"/>
    <property type="project" value="UniProtKB-SubCell"/>
</dbReference>
<evidence type="ECO:0000256" key="2">
    <source>
        <dbReference type="ARBA" id="ARBA00023316"/>
    </source>
</evidence>
<dbReference type="Gene3D" id="2.40.40.10">
    <property type="entry name" value="RlpA-like domain"/>
    <property type="match status" value="1"/>
</dbReference>
<keyword evidence="1 3" id="KW-0456">Lyase</keyword>
<dbReference type="OrthoDB" id="9779128at2"/>
<keyword evidence="3" id="KW-0564">Palmitate</keyword>
<dbReference type="PANTHER" id="PTHR34183:SF8">
    <property type="entry name" value="ENDOLYTIC PEPTIDOGLYCAN TRANSGLYCOSYLASE RLPA-RELATED"/>
    <property type="match status" value="1"/>
</dbReference>
<dbReference type="NCBIfam" id="TIGR00413">
    <property type="entry name" value="rlpA"/>
    <property type="match status" value="1"/>
</dbReference>
<dbReference type="InterPro" id="IPR034718">
    <property type="entry name" value="RlpA"/>
</dbReference>
<keyword evidence="5" id="KW-0732">Signal</keyword>
<proteinExistence type="inferred from homology"/>
<dbReference type="Pfam" id="PF03330">
    <property type="entry name" value="DPBB_1"/>
    <property type="match status" value="1"/>
</dbReference>
<evidence type="ECO:0000313" key="7">
    <source>
        <dbReference type="EMBL" id="RRJ92267.1"/>
    </source>
</evidence>
<comment type="subcellular location">
    <subcellularLocation>
        <location evidence="3">Cell membrane</location>
        <topology evidence="3">Lipid-anchor</topology>
    </subcellularLocation>
</comment>
<feature type="signal peptide" evidence="5">
    <location>
        <begin position="1"/>
        <end position="28"/>
    </location>
</feature>
<evidence type="ECO:0000256" key="4">
    <source>
        <dbReference type="RuleBase" id="RU003495"/>
    </source>
</evidence>
<dbReference type="GO" id="GO:0071555">
    <property type="term" value="P:cell wall organization"/>
    <property type="evidence" value="ECO:0007669"/>
    <property type="project" value="UniProtKB-KW"/>
</dbReference>
<keyword evidence="3" id="KW-1003">Cell membrane</keyword>
<gene>
    <name evidence="3" type="primary">rlpA</name>
    <name evidence="7" type="ORF">EG240_03565</name>
</gene>
<reference evidence="7 8" key="1">
    <citation type="submission" date="2018-11" db="EMBL/GenBank/DDBJ databases">
        <title>Flavobacterium sp. nov., YIM 102701-2 draft genome.</title>
        <authorList>
            <person name="Li G."/>
            <person name="Jiang Y."/>
        </authorList>
    </citation>
    <scope>NUCLEOTIDE SEQUENCE [LARGE SCALE GENOMIC DNA]</scope>
    <source>
        <strain evidence="7 8">YIM 102701-2</strain>
    </source>
</reference>
<comment type="similarity">
    <text evidence="3 4">Belongs to the RlpA family.</text>
</comment>
<dbReference type="GO" id="GO:0008932">
    <property type="term" value="F:lytic endotransglycosylase activity"/>
    <property type="evidence" value="ECO:0007669"/>
    <property type="project" value="UniProtKB-UniRule"/>
</dbReference>
<feature type="chain" id="PRO_5018344822" description="Probable endolytic peptidoglycan transglycosylase RlpA" evidence="5">
    <location>
        <begin position="29"/>
        <end position="126"/>
    </location>
</feature>
<evidence type="ECO:0000256" key="5">
    <source>
        <dbReference type="SAM" id="SignalP"/>
    </source>
</evidence>
<dbReference type="InterPro" id="IPR009009">
    <property type="entry name" value="RlpA-like_DPBB"/>
</dbReference>
<dbReference type="PANTHER" id="PTHR34183">
    <property type="entry name" value="ENDOLYTIC PEPTIDOGLYCAN TRANSGLYCOSYLASE RLPA"/>
    <property type="match status" value="1"/>
</dbReference>
<sequence>MNSCYKKIFYLITILLLLVACKSTKTKASFYKNEAFACYYHDKFNGRKTADGSVFSNNKLTAAHKTLPFGTKVEVTNLENNKSVIVIVNDRGPFTKGLEIDLSRKAFMKITDDSKKGKLKVSIKIL</sequence>
<dbReference type="AlphaFoldDB" id="A0A3P3WD39"/>
<dbReference type="InterPro" id="IPR012997">
    <property type="entry name" value="RplA"/>
</dbReference>